<dbReference type="Proteomes" id="UP000838878">
    <property type="component" value="Chromosome 5"/>
</dbReference>
<sequence length="72" mass="8400">MNQRKLVSTKERTEKQLRRSEESKRVVTVLRGTILENFDGTKLLPNIQEDDVEETTQDDSWLNSHSIIDLSQ</sequence>
<feature type="region of interest" description="Disordered" evidence="1">
    <location>
        <begin position="51"/>
        <end position="72"/>
    </location>
</feature>
<feature type="compositionally biased region" description="Polar residues" evidence="1">
    <location>
        <begin position="60"/>
        <end position="72"/>
    </location>
</feature>
<accession>A0A8J9UUL2</accession>
<evidence type="ECO:0000313" key="3">
    <source>
        <dbReference type="Proteomes" id="UP000838878"/>
    </source>
</evidence>
<evidence type="ECO:0000256" key="1">
    <source>
        <dbReference type="SAM" id="MobiDB-lite"/>
    </source>
</evidence>
<keyword evidence="3" id="KW-1185">Reference proteome</keyword>
<gene>
    <name evidence="2" type="ORF">BINO364_LOCUS10778</name>
</gene>
<reference evidence="2" key="1">
    <citation type="submission" date="2021-12" db="EMBL/GenBank/DDBJ databases">
        <authorList>
            <person name="Martin H S."/>
        </authorList>
    </citation>
    <scope>NUCLEOTIDE SEQUENCE</scope>
</reference>
<proteinExistence type="predicted"/>
<feature type="compositionally biased region" description="Basic and acidic residues" evidence="1">
    <location>
        <begin position="8"/>
        <end position="22"/>
    </location>
</feature>
<organism evidence="2 3">
    <name type="scientific">Brenthis ino</name>
    <name type="common">lesser marbled fritillary</name>
    <dbReference type="NCBI Taxonomy" id="405034"/>
    <lineage>
        <taxon>Eukaryota</taxon>
        <taxon>Metazoa</taxon>
        <taxon>Ecdysozoa</taxon>
        <taxon>Arthropoda</taxon>
        <taxon>Hexapoda</taxon>
        <taxon>Insecta</taxon>
        <taxon>Pterygota</taxon>
        <taxon>Neoptera</taxon>
        <taxon>Endopterygota</taxon>
        <taxon>Lepidoptera</taxon>
        <taxon>Glossata</taxon>
        <taxon>Ditrysia</taxon>
        <taxon>Papilionoidea</taxon>
        <taxon>Nymphalidae</taxon>
        <taxon>Heliconiinae</taxon>
        <taxon>Argynnini</taxon>
        <taxon>Brenthis</taxon>
    </lineage>
</organism>
<evidence type="ECO:0000313" key="2">
    <source>
        <dbReference type="EMBL" id="CAH0725164.1"/>
    </source>
</evidence>
<name>A0A8J9UUL2_9NEOP</name>
<feature type="non-terminal residue" evidence="2">
    <location>
        <position position="72"/>
    </location>
</feature>
<dbReference type="OrthoDB" id="7298274at2759"/>
<dbReference type="AlphaFoldDB" id="A0A8J9UUL2"/>
<dbReference type="EMBL" id="OV170225">
    <property type="protein sequence ID" value="CAH0725164.1"/>
    <property type="molecule type" value="Genomic_DNA"/>
</dbReference>
<protein>
    <submittedName>
        <fullName evidence="2">Uncharacterized protein</fullName>
    </submittedName>
</protein>
<feature type="region of interest" description="Disordered" evidence="1">
    <location>
        <begin position="1"/>
        <end position="22"/>
    </location>
</feature>